<feature type="transmembrane region" description="Helical" evidence="1">
    <location>
        <begin position="69"/>
        <end position="87"/>
    </location>
</feature>
<organism evidence="2 3">
    <name type="scientific">Platanthera zijinensis</name>
    <dbReference type="NCBI Taxonomy" id="2320716"/>
    <lineage>
        <taxon>Eukaryota</taxon>
        <taxon>Viridiplantae</taxon>
        <taxon>Streptophyta</taxon>
        <taxon>Embryophyta</taxon>
        <taxon>Tracheophyta</taxon>
        <taxon>Spermatophyta</taxon>
        <taxon>Magnoliopsida</taxon>
        <taxon>Liliopsida</taxon>
        <taxon>Asparagales</taxon>
        <taxon>Orchidaceae</taxon>
        <taxon>Orchidoideae</taxon>
        <taxon>Orchideae</taxon>
        <taxon>Orchidinae</taxon>
        <taxon>Platanthera</taxon>
    </lineage>
</organism>
<dbReference type="PANTHER" id="PTHR34936:SF2">
    <property type="entry name" value="EXPRESSED PROTEIN"/>
    <property type="match status" value="1"/>
</dbReference>
<evidence type="ECO:0000256" key="1">
    <source>
        <dbReference type="SAM" id="Phobius"/>
    </source>
</evidence>
<keyword evidence="1" id="KW-0812">Transmembrane</keyword>
<keyword evidence="3" id="KW-1185">Reference proteome</keyword>
<accession>A0AAP0BZK6</accession>
<dbReference type="AlphaFoldDB" id="A0AAP0BZK6"/>
<evidence type="ECO:0000313" key="2">
    <source>
        <dbReference type="EMBL" id="KAK8956631.1"/>
    </source>
</evidence>
<keyword evidence="1" id="KW-1133">Transmembrane helix</keyword>
<gene>
    <name evidence="2" type="ORF">KSP39_PZI000323</name>
</gene>
<dbReference type="EMBL" id="JBBWWQ010000001">
    <property type="protein sequence ID" value="KAK8956631.1"/>
    <property type="molecule type" value="Genomic_DNA"/>
</dbReference>
<protein>
    <submittedName>
        <fullName evidence="2">Uncharacterized protein</fullName>
    </submittedName>
</protein>
<dbReference type="Proteomes" id="UP001418222">
    <property type="component" value="Unassembled WGS sequence"/>
</dbReference>
<keyword evidence="1" id="KW-0472">Membrane</keyword>
<name>A0AAP0BZK6_9ASPA</name>
<reference evidence="2 3" key="1">
    <citation type="journal article" date="2022" name="Nat. Plants">
        <title>Genomes of leafy and leafless Platanthera orchids illuminate the evolution of mycoheterotrophy.</title>
        <authorList>
            <person name="Li M.H."/>
            <person name="Liu K.W."/>
            <person name="Li Z."/>
            <person name="Lu H.C."/>
            <person name="Ye Q.L."/>
            <person name="Zhang D."/>
            <person name="Wang J.Y."/>
            <person name="Li Y.F."/>
            <person name="Zhong Z.M."/>
            <person name="Liu X."/>
            <person name="Yu X."/>
            <person name="Liu D.K."/>
            <person name="Tu X.D."/>
            <person name="Liu B."/>
            <person name="Hao Y."/>
            <person name="Liao X.Y."/>
            <person name="Jiang Y.T."/>
            <person name="Sun W.H."/>
            <person name="Chen J."/>
            <person name="Chen Y.Q."/>
            <person name="Ai Y."/>
            <person name="Zhai J.W."/>
            <person name="Wu S.S."/>
            <person name="Zhou Z."/>
            <person name="Hsiao Y.Y."/>
            <person name="Wu W.L."/>
            <person name="Chen Y.Y."/>
            <person name="Lin Y.F."/>
            <person name="Hsu J.L."/>
            <person name="Li C.Y."/>
            <person name="Wang Z.W."/>
            <person name="Zhao X."/>
            <person name="Zhong W.Y."/>
            <person name="Ma X.K."/>
            <person name="Ma L."/>
            <person name="Huang J."/>
            <person name="Chen G.Z."/>
            <person name="Huang M.Z."/>
            <person name="Huang L."/>
            <person name="Peng D.H."/>
            <person name="Luo Y.B."/>
            <person name="Zou S.Q."/>
            <person name="Chen S.P."/>
            <person name="Lan S."/>
            <person name="Tsai W.C."/>
            <person name="Van de Peer Y."/>
            <person name="Liu Z.J."/>
        </authorList>
    </citation>
    <scope>NUCLEOTIDE SEQUENCE [LARGE SCALE GENOMIC DNA]</scope>
    <source>
        <strain evidence="2">Lor287</strain>
    </source>
</reference>
<sequence length="106" mass="12576">MILRSKLAEELRDYQIRSQRKYWVALSFFSAKPQISTRQDVAVALLWGFIFFLLFVASCFTLRLNFHKLSGAIFFLGILLPACLRVSRQRKLHRKRERRMLLPLSM</sequence>
<comment type="caution">
    <text evidence="2">The sequence shown here is derived from an EMBL/GenBank/DDBJ whole genome shotgun (WGS) entry which is preliminary data.</text>
</comment>
<feature type="transmembrane region" description="Helical" evidence="1">
    <location>
        <begin position="41"/>
        <end position="63"/>
    </location>
</feature>
<evidence type="ECO:0000313" key="3">
    <source>
        <dbReference type="Proteomes" id="UP001418222"/>
    </source>
</evidence>
<dbReference type="PANTHER" id="PTHR34936">
    <property type="entry name" value="EXPRESSED PROTEIN"/>
    <property type="match status" value="1"/>
</dbReference>
<proteinExistence type="predicted"/>